<feature type="domain" description="HD/PDEase" evidence="1">
    <location>
        <begin position="26"/>
        <end position="139"/>
    </location>
</feature>
<reference evidence="2 3" key="1">
    <citation type="journal article" date="2021" name="Sci. Rep.">
        <title>The distribution of antibiotic resistance genes in chicken gut microbiota commensals.</title>
        <authorList>
            <person name="Juricova H."/>
            <person name="Matiasovicova J."/>
            <person name="Kubasova T."/>
            <person name="Cejkova D."/>
            <person name="Rychlik I."/>
        </authorList>
    </citation>
    <scope>NUCLEOTIDE SEQUENCE [LARGE SCALE GENOMIC DNA]</scope>
    <source>
        <strain evidence="2 3">An829</strain>
    </source>
</reference>
<dbReference type="PANTHER" id="PTHR46246:SF1">
    <property type="entry name" value="GUANOSINE-3',5'-BIS(DIPHOSPHATE) 3'-PYROPHOSPHOHYDROLASE MESH1"/>
    <property type="match status" value="1"/>
</dbReference>
<dbReference type="Proteomes" id="UP000715095">
    <property type="component" value="Unassembled WGS sequence"/>
</dbReference>
<proteinExistence type="predicted"/>
<sequence>MLNTSRISAAFALAAKVHASQNRKGTTVPYISHPMAVAAQVLVWGGSEDQFIAALLHDVVEDGGAQYKDEILAEFGEDVLGIVLACSDAEPTAGEKKAPWLDRKRSYVEHLEIAREDALLVSAADKWHNLQSILADVRKTGDEVFSRFVKEEPDPLKKKALTLWYYRSLLGVYSKRNVCGSDEIRQLLDEIVRETGFS</sequence>
<evidence type="ECO:0000313" key="2">
    <source>
        <dbReference type="EMBL" id="MBM6705209.1"/>
    </source>
</evidence>
<gene>
    <name evidence="2" type="ORF">H6A60_12110</name>
</gene>
<dbReference type="SUPFAM" id="SSF109604">
    <property type="entry name" value="HD-domain/PDEase-like"/>
    <property type="match status" value="1"/>
</dbReference>
<comment type="caution">
    <text evidence="2">The sequence shown here is derived from an EMBL/GenBank/DDBJ whole genome shotgun (WGS) entry which is preliminary data.</text>
</comment>
<name>A0ABS2DV27_9BURK</name>
<protein>
    <submittedName>
        <fullName evidence="2">HD domain-containing protein</fullName>
    </submittedName>
</protein>
<dbReference type="Pfam" id="PF13328">
    <property type="entry name" value="HD_4"/>
    <property type="match status" value="1"/>
</dbReference>
<dbReference type="SMART" id="SM00471">
    <property type="entry name" value="HDc"/>
    <property type="match status" value="1"/>
</dbReference>
<dbReference type="EMBL" id="JACJJC010000206">
    <property type="protein sequence ID" value="MBM6705209.1"/>
    <property type="molecule type" value="Genomic_DNA"/>
</dbReference>
<dbReference type="InterPro" id="IPR003607">
    <property type="entry name" value="HD/PDEase_dom"/>
</dbReference>
<dbReference type="PANTHER" id="PTHR46246">
    <property type="entry name" value="GUANOSINE-3',5'-BIS(DIPHOSPHATE) 3'-PYROPHOSPHOHYDROLASE MESH1"/>
    <property type="match status" value="1"/>
</dbReference>
<organism evidence="2 3">
    <name type="scientific">Sutterella massiliensis</name>
    <dbReference type="NCBI Taxonomy" id="1816689"/>
    <lineage>
        <taxon>Bacteria</taxon>
        <taxon>Pseudomonadati</taxon>
        <taxon>Pseudomonadota</taxon>
        <taxon>Betaproteobacteria</taxon>
        <taxon>Burkholderiales</taxon>
        <taxon>Sutterellaceae</taxon>
        <taxon>Sutterella</taxon>
    </lineage>
</organism>
<keyword evidence="3" id="KW-1185">Reference proteome</keyword>
<dbReference type="Gene3D" id="1.10.3210.10">
    <property type="entry name" value="Hypothetical protein af1432"/>
    <property type="match status" value="1"/>
</dbReference>
<evidence type="ECO:0000313" key="3">
    <source>
        <dbReference type="Proteomes" id="UP000715095"/>
    </source>
</evidence>
<accession>A0ABS2DV27</accession>
<dbReference type="InterPro" id="IPR052194">
    <property type="entry name" value="MESH1"/>
</dbReference>
<evidence type="ECO:0000259" key="1">
    <source>
        <dbReference type="SMART" id="SM00471"/>
    </source>
</evidence>